<gene>
    <name evidence="1" type="ORF">SDC9_114773</name>
</gene>
<organism evidence="1">
    <name type="scientific">bioreactor metagenome</name>
    <dbReference type="NCBI Taxonomy" id="1076179"/>
    <lineage>
        <taxon>unclassified sequences</taxon>
        <taxon>metagenomes</taxon>
        <taxon>ecological metagenomes</taxon>
    </lineage>
</organism>
<comment type="caution">
    <text evidence="1">The sequence shown here is derived from an EMBL/GenBank/DDBJ whole genome shotgun (WGS) entry which is preliminary data.</text>
</comment>
<reference evidence="1" key="1">
    <citation type="submission" date="2019-08" db="EMBL/GenBank/DDBJ databases">
        <authorList>
            <person name="Kucharzyk K."/>
            <person name="Murdoch R.W."/>
            <person name="Higgins S."/>
            <person name="Loffler F."/>
        </authorList>
    </citation>
    <scope>NUCLEOTIDE SEQUENCE</scope>
</reference>
<name>A0A645BRY6_9ZZZZ</name>
<protein>
    <submittedName>
        <fullName evidence="1">Uncharacterized protein</fullName>
    </submittedName>
</protein>
<dbReference type="AlphaFoldDB" id="A0A645BRY6"/>
<evidence type="ECO:0000313" key="1">
    <source>
        <dbReference type="EMBL" id="MPM67848.1"/>
    </source>
</evidence>
<sequence>MQSLTNEQIESLAQPFLSIRDAVLDFYKDPAHEIAFQTWYLEKYGHPAPEGV</sequence>
<proteinExistence type="predicted"/>
<accession>A0A645BRY6</accession>
<dbReference type="EMBL" id="VSSQ01021924">
    <property type="protein sequence ID" value="MPM67848.1"/>
    <property type="molecule type" value="Genomic_DNA"/>
</dbReference>